<dbReference type="AlphaFoldDB" id="A0A3M9XJX9"/>
<name>A0A3M9XJX9_9HYPH</name>
<comment type="caution">
    <text evidence="2">The sequence shown here is derived from an EMBL/GenBank/DDBJ whole genome shotgun (WGS) entry which is preliminary data.</text>
</comment>
<reference evidence="2 3" key="1">
    <citation type="submission" date="2018-08" db="EMBL/GenBank/DDBJ databases">
        <title>Genome sequence of Methylocystis hirsuta CSC1, a methanotroph able to accumulate PHAs.</title>
        <authorList>
            <person name="Bordel S."/>
            <person name="Rodriguez E."/>
            <person name="Gancedo J."/>
            <person name="Munoz R."/>
        </authorList>
    </citation>
    <scope>NUCLEOTIDE SEQUENCE [LARGE SCALE GENOMIC DNA]</scope>
    <source>
        <strain evidence="2 3">CSC1</strain>
    </source>
</reference>
<dbReference type="EMBL" id="QWDD01000001">
    <property type="protein sequence ID" value="RNJ48314.1"/>
    <property type="molecule type" value="Genomic_DNA"/>
</dbReference>
<organism evidence="2 3">
    <name type="scientific">Methylocystis hirsuta</name>
    <dbReference type="NCBI Taxonomy" id="369798"/>
    <lineage>
        <taxon>Bacteria</taxon>
        <taxon>Pseudomonadati</taxon>
        <taxon>Pseudomonadota</taxon>
        <taxon>Alphaproteobacteria</taxon>
        <taxon>Hyphomicrobiales</taxon>
        <taxon>Methylocystaceae</taxon>
        <taxon>Methylocystis</taxon>
    </lineage>
</organism>
<accession>A0A3M9XJX9</accession>
<feature type="region of interest" description="Disordered" evidence="1">
    <location>
        <begin position="28"/>
        <end position="47"/>
    </location>
</feature>
<sequence length="81" mass="9347">MNIESSETMKMSASRDWGRGFLILRRPERAVSKDEEPPRSDKLRPRASTRLLRRLLSMRAKLRHSPDDRLVGLMGSGDVRL</sequence>
<evidence type="ECO:0000313" key="2">
    <source>
        <dbReference type="EMBL" id="RNJ48314.1"/>
    </source>
</evidence>
<gene>
    <name evidence="2" type="ORF">D1O30_00420</name>
</gene>
<protein>
    <submittedName>
        <fullName evidence="2">Uncharacterized protein</fullName>
    </submittedName>
</protein>
<evidence type="ECO:0000313" key="3">
    <source>
        <dbReference type="Proteomes" id="UP000268623"/>
    </source>
</evidence>
<feature type="compositionally biased region" description="Basic and acidic residues" evidence="1">
    <location>
        <begin position="28"/>
        <end position="44"/>
    </location>
</feature>
<dbReference type="OrthoDB" id="9940645at2"/>
<keyword evidence="3" id="KW-1185">Reference proteome</keyword>
<proteinExistence type="predicted"/>
<dbReference type="Proteomes" id="UP000268623">
    <property type="component" value="Unassembled WGS sequence"/>
</dbReference>
<evidence type="ECO:0000256" key="1">
    <source>
        <dbReference type="SAM" id="MobiDB-lite"/>
    </source>
</evidence>